<dbReference type="EMBL" id="KQ964263">
    <property type="protein sequence ID" value="KXJ87331.1"/>
    <property type="molecule type" value="Genomic_DNA"/>
</dbReference>
<feature type="region of interest" description="Disordered" evidence="1">
    <location>
        <begin position="310"/>
        <end position="331"/>
    </location>
</feature>
<feature type="compositionally biased region" description="Polar residues" evidence="1">
    <location>
        <begin position="237"/>
        <end position="267"/>
    </location>
</feature>
<evidence type="ECO:0000256" key="1">
    <source>
        <dbReference type="SAM" id="MobiDB-lite"/>
    </source>
</evidence>
<keyword evidence="2" id="KW-0472">Membrane</keyword>
<evidence type="ECO:0000313" key="3">
    <source>
        <dbReference type="EMBL" id="KXJ87331.1"/>
    </source>
</evidence>
<feature type="region of interest" description="Disordered" evidence="1">
    <location>
        <begin position="343"/>
        <end position="385"/>
    </location>
</feature>
<accession>A0A136IQW6</accession>
<dbReference type="AlphaFoldDB" id="A0A136IQW6"/>
<organism evidence="3 4">
    <name type="scientific">Microdochium bolleyi</name>
    <dbReference type="NCBI Taxonomy" id="196109"/>
    <lineage>
        <taxon>Eukaryota</taxon>
        <taxon>Fungi</taxon>
        <taxon>Dikarya</taxon>
        <taxon>Ascomycota</taxon>
        <taxon>Pezizomycotina</taxon>
        <taxon>Sordariomycetes</taxon>
        <taxon>Xylariomycetidae</taxon>
        <taxon>Xylariales</taxon>
        <taxon>Microdochiaceae</taxon>
        <taxon>Microdochium</taxon>
    </lineage>
</organism>
<protein>
    <submittedName>
        <fullName evidence="3">Uncharacterized protein</fullName>
    </submittedName>
</protein>
<proteinExistence type="predicted"/>
<gene>
    <name evidence="3" type="ORF">Micbo1qcDRAFT_216395</name>
</gene>
<keyword evidence="2" id="KW-0812">Transmembrane</keyword>
<feature type="region of interest" description="Disordered" evidence="1">
    <location>
        <begin position="1"/>
        <end position="42"/>
    </location>
</feature>
<feature type="compositionally biased region" description="Basic and acidic residues" evidence="1">
    <location>
        <begin position="348"/>
        <end position="358"/>
    </location>
</feature>
<evidence type="ECO:0000313" key="4">
    <source>
        <dbReference type="Proteomes" id="UP000070501"/>
    </source>
</evidence>
<dbReference type="OrthoDB" id="5429716at2759"/>
<dbReference type="InParanoid" id="A0A136IQW6"/>
<dbReference type="STRING" id="196109.A0A136IQW6"/>
<feature type="region of interest" description="Disordered" evidence="1">
    <location>
        <begin position="229"/>
        <end position="269"/>
    </location>
</feature>
<keyword evidence="2" id="KW-1133">Transmembrane helix</keyword>
<evidence type="ECO:0000256" key="2">
    <source>
        <dbReference type="SAM" id="Phobius"/>
    </source>
</evidence>
<name>A0A136IQW6_9PEZI</name>
<feature type="transmembrane region" description="Helical" evidence="2">
    <location>
        <begin position="279"/>
        <end position="300"/>
    </location>
</feature>
<keyword evidence="4" id="KW-1185">Reference proteome</keyword>
<reference evidence="4" key="1">
    <citation type="submission" date="2016-02" db="EMBL/GenBank/DDBJ databases">
        <title>Draft genome sequence of Microdochium bolleyi, a fungal endophyte of beachgrass.</title>
        <authorList>
            <consortium name="DOE Joint Genome Institute"/>
            <person name="David A.S."/>
            <person name="May G."/>
            <person name="Haridas S."/>
            <person name="Lim J."/>
            <person name="Wang M."/>
            <person name="Labutti K."/>
            <person name="Lipzen A."/>
            <person name="Barry K."/>
            <person name="Grigoriev I.V."/>
        </authorList>
    </citation>
    <scope>NUCLEOTIDE SEQUENCE [LARGE SCALE GENOMIC DNA]</scope>
    <source>
        <strain evidence="4">J235TASD1</strain>
    </source>
</reference>
<sequence>MSPHRPASTLTQQGRPVAPRATTEPPTTKLYPRSNLGPLTAQSVPSEQHSSCRYAFQTCEKCVLGGGWEAQRCSRDITLDNTACWPETKGGVTVPTHALSGWGMYSPGIVCPWGFTSAAEATYGRGGFPFQYPLTSDEMAVACCPTPGSLGGGDFVPIQGLDRVQTCRMLARSGAVVTMASCSASDQISLTTLTLPYTPPAFYPISVIEIWVPLIQVVWRSSDVPPGMTAPNGEHALQTTLPGNASGTTDSGPASSNTSSADGSDNMGNAGGLPTGAQVGIGISVGIVGLTLILAAWYLCAVWYRRRAAQTTTGPSSHSEIEELDTSPRTDYRDDVAEVEATGIAQLDDDHGHGAGRHDWHKGHMASDARNRPGPPAELAGQQVS</sequence>
<dbReference type="Proteomes" id="UP000070501">
    <property type="component" value="Unassembled WGS sequence"/>
</dbReference>